<dbReference type="CDD" id="cd01310">
    <property type="entry name" value="TatD_DNAse"/>
    <property type="match status" value="1"/>
</dbReference>
<evidence type="ECO:0000256" key="1">
    <source>
        <dbReference type="ARBA" id="ARBA00022723"/>
    </source>
</evidence>
<dbReference type="eggNOG" id="COG0084">
    <property type="taxonomic scope" value="Bacteria"/>
</dbReference>
<feature type="binding site" evidence="3">
    <location>
        <position position="156"/>
    </location>
    <ligand>
        <name>a divalent metal cation</name>
        <dbReference type="ChEBI" id="CHEBI:60240"/>
        <label>2</label>
    </ligand>
</feature>
<evidence type="ECO:0000313" key="5">
    <source>
        <dbReference type="Proteomes" id="UP000004754"/>
    </source>
</evidence>
<dbReference type="InterPro" id="IPR032466">
    <property type="entry name" value="Metal_Hydrolase"/>
</dbReference>
<dbReference type="InterPro" id="IPR015991">
    <property type="entry name" value="TatD/YcfH-like"/>
</dbReference>
<reference evidence="4 5" key="1">
    <citation type="submission" date="2010-12" db="EMBL/GenBank/DDBJ databases">
        <authorList>
            <person name="Muzny D."/>
            <person name="Qin X."/>
            <person name="Deng J."/>
            <person name="Jiang H."/>
            <person name="Liu Y."/>
            <person name="Qu J."/>
            <person name="Song X.-Z."/>
            <person name="Zhang L."/>
            <person name="Thornton R."/>
            <person name="Coyle M."/>
            <person name="Francisco L."/>
            <person name="Jackson L."/>
            <person name="Javaid M."/>
            <person name="Korchina V."/>
            <person name="Kovar C."/>
            <person name="Mata R."/>
            <person name="Mathew T."/>
            <person name="Ngo R."/>
            <person name="Nguyen L."/>
            <person name="Nguyen N."/>
            <person name="Okwuonu G."/>
            <person name="Ongeri F."/>
            <person name="Pham C."/>
            <person name="Simmons D."/>
            <person name="Wilczek-Boney K."/>
            <person name="Hale W."/>
            <person name="Jakkamsetti A."/>
            <person name="Pham P."/>
            <person name="Ruth R."/>
            <person name="San Lucas F."/>
            <person name="Warren J."/>
            <person name="Zhang J."/>
            <person name="Zhao Z."/>
            <person name="Zhou C."/>
            <person name="Zhu D."/>
            <person name="Lee S."/>
            <person name="Bess C."/>
            <person name="Blankenburg K."/>
            <person name="Forbes L."/>
            <person name="Fu Q."/>
            <person name="Gubbala S."/>
            <person name="Hirani K."/>
            <person name="Jayaseelan J.C."/>
            <person name="Lara F."/>
            <person name="Munidasa M."/>
            <person name="Palculict T."/>
            <person name="Patil S."/>
            <person name="Pu L.-L."/>
            <person name="Saada N."/>
            <person name="Tang L."/>
            <person name="Weissenberger G."/>
            <person name="Zhu Y."/>
            <person name="Hemphill L."/>
            <person name="Shang Y."/>
            <person name="Youmans B."/>
            <person name="Ayvaz T."/>
            <person name="Ross M."/>
            <person name="Santibanez J."/>
            <person name="Aqrawi P."/>
            <person name="Gross S."/>
            <person name="Joshi V."/>
            <person name="Fowler G."/>
            <person name="Nazareth L."/>
            <person name="Reid J."/>
            <person name="Worley K."/>
            <person name="Petrosino J."/>
            <person name="Highlander S."/>
            <person name="Gibbs R."/>
        </authorList>
    </citation>
    <scope>NUCLEOTIDE SEQUENCE [LARGE SCALE GENOMIC DNA]</scope>
    <source>
        <strain evidence="4 5">ATCC 23263</strain>
    </source>
</reference>
<feature type="binding site" evidence="3">
    <location>
        <position position="8"/>
    </location>
    <ligand>
        <name>a divalent metal cation</name>
        <dbReference type="ChEBI" id="CHEBI:60240"/>
        <label>1</label>
    </ligand>
</feature>
<dbReference type="Gene3D" id="3.20.20.140">
    <property type="entry name" value="Metal-dependent hydrolases"/>
    <property type="match status" value="1"/>
</dbReference>
<name>E6MJS5_9FIRM</name>
<gene>
    <name evidence="4" type="ORF">HMP0721_2260</name>
</gene>
<evidence type="ECO:0000313" key="4">
    <source>
        <dbReference type="EMBL" id="EFV00664.1"/>
    </source>
</evidence>
<dbReference type="SUPFAM" id="SSF51556">
    <property type="entry name" value="Metallo-dependent hydrolases"/>
    <property type="match status" value="1"/>
</dbReference>
<dbReference type="EMBL" id="AEQN01000030">
    <property type="protein sequence ID" value="EFV00664.1"/>
    <property type="molecule type" value="Genomic_DNA"/>
</dbReference>
<dbReference type="PIRSF" id="PIRSF005902">
    <property type="entry name" value="DNase_TatD"/>
    <property type="match status" value="1"/>
</dbReference>
<dbReference type="Pfam" id="PF01026">
    <property type="entry name" value="TatD_DNase"/>
    <property type="match status" value="1"/>
</dbReference>
<feature type="binding site" evidence="3">
    <location>
        <position position="10"/>
    </location>
    <ligand>
        <name>a divalent metal cation</name>
        <dbReference type="ChEBI" id="CHEBI:60240"/>
        <label>1</label>
    </ligand>
</feature>
<dbReference type="OrthoDB" id="9810005at2"/>
<keyword evidence="5" id="KW-1185">Reference proteome</keyword>
<dbReference type="Proteomes" id="UP000004754">
    <property type="component" value="Unassembled WGS sequence"/>
</dbReference>
<keyword evidence="1 3" id="KW-0479">Metal-binding</keyword>
<evidence type="ECO:0000256" key="3">
    <source>
        <dbReference type="PIRSR" id="PIRSR005902-1"/>
    </source>
</evidence>
<dbReference type="InterPro" id="IPR018228">
    <property type="entry name" value="DNase_TatD-rel_CS"/>
</dbReference>
<dbReference type="GO" id="GO:0005829">
    <property type="term" value="C:cytosol"/>
    <property type="evidence" value="ECO:0007669"/>
    <property type="project" value="TreeGrafter"/>
</dbReference>
<feature type="binding site" evidence="3">
    <location>
        <position position="131"/>
    </location>
    <ligand>
        <name>a divalent metal cation</name>
        <dbReference type="ChEBI" id="CHEBI:60240"/>
        <label>2</label>
    </ligand>
</feature>
<dbReference type="GO" id="GO:0004536">
    <property type="term" value="F:DNA nuclease activity"/>
    <property type="evidence" value="ECO:0007669"/>
    <property type="project" value="InterPro"/>
</dbReference>
<dbReference type="NCBIfam" id="TIGR00010">
    <property type="entry name" value="YchF/TatD family DNA exonuclease"/>
    <property type="match status" value="1"/>
</dbReference>
<dbReference type="STRING" id="887929.HMP0721_2260"/>
<protein>
    <submittedName>
        <fullName evidence="4">Hydrolase, TatD family</fullName>
    </submittedName>
</protein>
<evidence type="ECO:0000256" key="2">
    <source>
        <dbReference type="ARBA" id="ARBA00022801"/>
    </source>
</evidence>
<dbReference type="GO" id="GO:0016788">
    <property type="term" value="F:hydrolase activity, acting on ester bonds"/>
    <property type="evidence" value="ECO:0007669"/>
    <property type="project" value="InterPro"/>
</dbReference>
<dbReference type="AlphaFoldDB" id="E6MJS5"/>
<dbReference type="PROSITE" id="PS01137">
    <property type="entry name" value="TATD_1"/>
    <property type="match status" value="1"/>
</dbReference>
<dbReference type="GO" id="GO:0046872">
    <property type="term" value="F:metal ion binding"/>
    <property type="evidence" value="ECO:0007669"/>
    <property type="project" value="UniProtKB-KW"/>
</dbReference>
<dbReference type="InterPro" id="IPR001130">
    <property type="entry name" value="TatD-like"/>
</dbReference>
<accession>E6MJS5</accession>
<comment type="caution">
    <text evidence="4">The sequence shown here is derived from an EMBL/GenBank/DDBJ whole genome shotgun (WGS) entry which is preliminary data.</text>
</comment>
<dbReference type="PANTHER" id="PTHR46124">
    <property type="entry name" value="D-AMINOACYL-TRNA DEACYLASE"/>
    <property type="match status" value="1"/>
</dbReference>
<feature type="binding site" evidence="3">
    <location>
        <position position="94"/>
    </location>
    <ligand>
        <name>a divalent metal cation</name>
        <dbReference type="ChEBI" id="CHEBI:60240"/>
        <label>1</label>
    </ligand>
</feature>
<dbReference type="HOGENOM" id="CLU_031506_4_0_9"/>
<feature type="binding site" evidence="3">
    <location>
        <position position="206"/>
    </location>
    <ligand>
        <name>a divalent metal cation</name>
        <dbReference type="ChEBI" id="CHEBI:60240"/>
        <label>1</label>
    </ligand>
</feature>
<sequence length="257" mass="27494">MPMLIDSHSHLDDEAFAEDRGAVVARAEAADIGAIIDPGCDLASSRLAVDLSRQYPIVHAAVGFHPENCADTTAADLDAVRALAAAPKVVAIGEIGLDYHWDDNPSRAKQQEVFVAQLELAGEIGLPVIIHDRDAHGDALALVRSHFSREAGGVFHCYSGSVETARALLDLGFYLGFDGPITFKNNKKSPAVVAYAPMDRLLIETDAPYMAPVPLRGRRNEPAFVTHVAAKMAAIKALPLEAVAEATTANAKRLFHL</sequence>
<organism evidence="4 5">
    <name type="scientific">Pseudoramibacter alactolyticus ATCC 23263</name>
    <dbReference type="NCBI Taxonomy" id="887929"/>
    <lineage>
        <taxon>Bacteria</taxon>
        <taxon>Bacillati</taxon>
        <taxon>Bacillota</taxon>
        <taxon>Clostridia</taxon>
        <taxon>Eubacteriales</taxon>
        <taxon>Eubacteriaceae</taxon>
        <taxon>Pseudoramibacter</taxon>
    </lineage>
</organism>
<dbReference type="FunFam" id="3.20.20.140:FF:000005">
    <property type="entry name" value="TatD family hydrolase"/>
    <property type="match status" value="1"/>
</dbReference>
<dbReference type="PANTHER" id="PTHR46124:SF2">
    <property type="entry name" value="D-AMINOACYL-TRNA DEACYLASE"/>
    <property type="match status" value="1"/>
</dbReference>
<proteinExistence type="predicted"/>
<keyword evidence="2 4" id="KW-0378">Hydrolase</keyword>